<dbReference type="EMBL" id="BRZM01002001">
    <property type="protein sequence ID" value="GLD74130.1"/>
    <property type="molecule type" value="Genomic_DNA"/>
</dbReference>
<dbReference type="AlphaFoldDB" id="A0AAD3RN35"/>
<dbReference type="GO" id="GO:0006418">
    <property type="term" value="P:tRNA aminoacylation for protein translation"/>
    <property type="evidence" value="ECO:0007669"/>
    <property type="project" value="InterPro"/>
</dbReference>
<dbReference type="Proteomes" id="UP001279410">
    <property type="component" value="Unassembled WGS sequence"/>
</dbReference>
<reference evidence="2" key="1">
    <citation type="submission" date="2022-08" db="EMBL/GenBank/DDBJ databases">
        <title>Genome sequencing of akame (Lates japonicus).</title>
        <authorList>
            <person name="Hashiguchi Y."/>
            <person name="Takahashi H."/>
        </authorList>
    </citation>
    <scope>NUCLEOTIDE SEQUENCE</scope>
    <source>
        <strain evidence="2">Kochi</strain>
    </source>
</reference>
<dbReference type="InterPro" id="IPR009080">
    <property type="entry name" value="tRNAsynth_Ia_anticodon-bd"/>
</dbReference>
<gene>
    <name evidence="2" type="ORF">AKAME5_002545800</name>
</gene>
<dbReference type="GO" id="GO:0004812">
    <property type="term" value="F:aminoacyl-tRNA ligase activity"/>
    <property type="evidence" value="ECO:0007669"/>
    <property type="project" value="InterPro"/>
</dbReference>
<proteinExistence type="predicted"/>
<keyword evidence="3" id="KW-1185">Reference proteome</keyword>
<name>A0AAD3RN35_LATJO</name>
<evidence type="ECO:0000313" key="2">
    <source>
        <dbReference type="EMBL" id="GLD74130.1"/>
    </source>
</evidence>
<organism evidence="2 3">
    <name type="scientific">Lates japonicus</name>
    <name type="common">Japanese lates</name>
    <dbReference type="NCBI Taxonomy" id="270547"/>
    <lineage>
        <taxon>Eukaryota</taxon>
        <taxon>Metazoa</taxon>
        <taxon>Chordata</taxon>
        <taxon>Craniata</taxon>
        <taxon>Vertebrata</taxon>
        <taxon>Euteleostomi</taxon>
        <taxon>Actinopterygii</taxon>
        <taxon>Neopterygii</taxon>
        <taxon>Teleostei</taxon>
        <taxon>Neoteleostei</taxon>
        <taxon>Acanthomorphata</taxon>
        <taxon>Carangaria</taxon>
        <taxon>Carangaria incertae sedis</taxon>
        <taxon>Centropomidae</taxon>
        <taxon>Lates</taxon>
    </lineage>
</organism>
<keyword evidence="2" id="KW-0436">Ligase</keyword>
<evidence type="ECO:0000256" key="1">
    <source>
        <dbReference type="SAM" id="MobiDB-lite"/>
    </source>
</evidence>
<evidence type="ECO:0000313" key="3">
    <source>
        <dbReference type="Proteomes" id="UP001279410"/>
    </source>
</evidence>
<feature type="region of interest" description="Disordered" evidence="1">
    <location>
        <begin position="73"/>
        <end position="111"/>
    </location>
</feature>
<dbReference type="GO" id="GO:0005524">
    <property type="term" value="F:ATP binding"/>
    <property type="evidence" value="ECO:0007669"/>
    <property type="project" value="InterPro"/>
</dbReference>
<protein>
    <submittedName>
        <fullName evidence="2">Probable leucine--tRNA ligase, mitochondrial</fullName>
    </submittedName>
</protein>
<comment type="caution">
    <text evidence="2">The sequence shown here is derived from an EMBL/GenBank/DDBJ whole genome shotgun (WGS) entry which is preliminary data.</text>
</comment>
<sequence length="111" mass="11944">MAPHLASELWAGLCQVKNPLSPLLQRGGDVLQQSWPTVDPEYLEVPDFVELSVLINLTACGTVACLCRCPRHRAGATQPDPGEPHRTEAPVSASIQEAILSPRTPLSTSPH</sequence>
<dbReference type="SUPFAM" id="SSF47323">
    <property type="entry name" value="Anticodon-binding domain of a subclass of class I aminoacyl-tRNA synthetases"/>
    <property type="match status" value="1"/>
</dbReference>
<accession>A0AAD3RN35</accession>